<keyword evidence="3 8" id="KW-0813">Transport</keyword>
<feature type="chain" id="PRO_5020222135" evidence="10">
    <location>
        <begin position="22"/>
        <end position="657"/>
    </location>
</feature>
<dbReference type="Pfam" id="PF01235">
    <property type="entry name" value="Na_Ala_symp"/>
    <property type="match status" value="1"/>
</dbReference>
<feature type="transmembrane region" description="Helical" evidence="8">
    <location>
        <begin position="375"/>
        <end position="394"/>
    </location>
</feature>
<feature type="transmembrane region" description="Helical" evidence="8">
    <location>
        <begin position="406"/>
        <end position="426"/>
    </location>
</feature>
<dbReference type="NCBIfam" id="TIGR00835">
    <property type="entry name" value="agcS"/>
    <property type="match status" value="1"/>
</dbReference>
<evidence type="ECO:0000256" key="2">
    <source>
        <dbReference type="ARBA" id="ARBA00009261"/>
    </source>
</evidence>
<evidence type="ECO:0000256" key="6">
    <source>
        <dbReference type="ARBA" id="ARBA00022989"/>
    </source>
</evidence>
<keyword evidence="4" id="KW-1003">Cell membrane</keyword>
<evidence type="ECO:0000313" key="12">
    <source>
        <dbReference type="Proteomes" id="UP000295399"/>
    </source>
</evidence>
<dbReference type="GO" id="GO:0005283">
    <property type="term" value="F:amino acid:sodium symporter activity"/>
    <property type="evidence" value="ECO:0007669"/>
    <property type="project" value="InterPro"/>
</dbReference>
<dbReference type="PRINTS" id="PR00175">
    <property type="entry name" value="NAALASMPORT"/>
</dbReference>
<feature type="transmembrane region" description="Helical" evidence="8">
    <location>
        <begin position="489"/>
        <end position="512"/>
    </location>
</feature>
<keyword evidence="5 8" id="KW-0812">Transmembrane</keyword>
<evidence type="ECO:0000256" key="8">
    <source>
        <dbReference type="RuleBase" id="RU363064"/>
    </source>
</evidence>
<comment type="similarity">
    <text evidence="2 8">Belongs to the alanine or glycine:cation symporter (AGCS) (TC 2.A.25) family.</text>
</comment>
<dbReference type="AlphaFoldDB" id="A0A4R2PQQ1"/>
<protein>
    <submittedName>
        <fullName evidence="11">Amino acid carrier protein</fullName>
    </submittedName>
</protein>
<organism evidence="11 12">
    <name type="scientific">Rhodothalassium salexigens DSM 2132</name>
    <dbReference type="NCBI Taxonomy" id="1188247"/>
    <lineage>
        <taxon>Bacteria</taxon>
        <taxon>Pseudomonadati</taxon>
        <taxon>Pseudomonadota</taxon>
        <taxon>Alphaproteobacteria</taxon>
        <taxon>Rhodothalassiales</taxon>
        <taxon>Rhodothalassiaceae</taxon>
        <taxon>Rhodothalassium</taxon>
    </lineage>
</organism>
<evidence type="ECO:0000256" key="9">
    <source>
        <dbReference type="SAM" id="MobiDB-lite"/>
    </source>
</evidence>
<feature type="transmembrane region" description="Helical" evidence="8">
    <location>
        <begin position="432"/>
        <end position="455"/>
    </location>
</feature>
<evidence type="ECO:0000256" key="3">
    <source>
        <dbReference type="ARBA" id="ARBA00022448"/>
    </source>
</evidence>
<feature type="region of interest" description="Disordered" evidence="9">
    <location>
        <begin position="21"/>
        <end position="53"/>
    </location>
</feature>
<dbReference type="RefSeq" id="WP_200287355.1">
    <property type="nucleotide sequence ID" value="NZ_JACIGF010000001.1"/>
</dbReference>
<keyword evidence="6 8" id="KW-1133">Transmembrane helix</keyword>
<dbReference type="InterPro" id="IPR001463">
    <property type="entry name" value="Na/Ala_symport"/>
</dbReference>
<evidence type="ECO:0000256" key="5">
    <source>
        <dbReference type="ARBA" id="ARBA00022692"/>
    </source>
</evidence>
<sequence length="657" mass="69807">MVLRIVSAALLALAVGWQASAQDTTTPSPANTATRTTSTEPVTAPCPTDPTVSDRINANVSPFTDAVYNLVFWGPTVRQGRDTASGRLWIEPDRLREGDALTLAWDDRTTTFEIDRDGAVCPGSVAIAMGADAEATAANLAAALGDRTATADLVVRREARQLTLSAPTANRPTLSTEGNGFTVEQLDDGSVRLPFIVVWLFVGALFFTLRMNFISARGFKQSLRIVSGKYDNPDDPGQVTHFQALTAALSGTVGLGNIAGVAVAISVGGPGATFWMILVGLLAMSSKFTECTLGIKYRKIDDDGVVSGGPMYYLRYGLERRGFGRTGQALAAIFAVLCVSASFGAGNMFQVNQATSQMMDVVVPALFGPDSALNGMNWVIGLIYAALLGLVVIGGIRSIAKVTSRLVPLMAAIYVTAALVVIFGNLDQVPAAFNTILAGAFSPEGVTGGFIGVLIQGMRRATFSNEGGVGSAPIAHSAAKTTEPIAEGLVALVEPFIDTVVVCTLTALVIIITNQHVSTGEIDGITLTSEAFGTVIGWFPYILSVAVLLFAFSTSLTWFYYGERAFLYLMGSDNRAAELGFKLVYVLVLVVGSSMQLSAVVDFADATLLAMAFPNLIGLYWMSGEVKRMLDDYMRRVRTGELLEEKQRRSAESQPAE</sequence>
<feature type="transmembrane region" description="Helical" evidence="8">
    <location>
        <begin position="244"/>
        <end position="266"/>
    </location>
</feature>
<dbReference type="Gene3D" id="1.20.1740.10">
    <property type="entry name" value="Amino acid/polyamine transporter I"/>
    <property type="match status" value="1"/>
</dbReference>
<feature type="transmembrane region" description="Helical" evidence="8">
    <location>
        <begin position="329"/>
        <end position="349"/>
    </location>
</feature>
<evidence type="ECO:0000256" key="10">
    <source>
        <dbReference type="SAM" id="SignalP"/>
    </source>
</evidence>
<feature type="transmembrane region" description="Helical" evidence="8">
    <location>
        <begin position="272"/>
        <end position="289"/>
    </location>
</feature>
<evidence type="ECO:0000313" key="11">
    <source>
        <dbReference type="EMBL" id="TCP38120.1"/>
    </source>
</evidence>
<keyword evidence="8" id="KW-0769">Symport</keyword>
<dbReference type="InParanoid" id="A0A4R2PQQ1"/>
<name>A0A4R2PQQ1_RHOSA</name>
<feature type="transmembrane region" description="Helical" evidence="8">
    <location>
        <begin position="538"/>
        <end position="562"/>
    </location>
</feature>
<evidence type="ECO:0000256" key="7">
    <source>
        <dbReference type="ARBA" id="ARBA00023136"/>
    </source>
</evidence>
<feature type="compositionally biased region" description="Polar residues" evidence="9">
    <location>
        <begin position="21"/>
        <end position="41"/>
    </location>
</feature>
<dbReference type="FunCoup" id="A0A4R2PQQ1">
    <property type="interactions" value="133"/>
</dbReference>
<keyword evidence="12" id="KW-1185">Reference proteome</keyword>
<feature type="transmembrane region" description="Helical" evidence="8">
    <location>
        <begin position="583"/>
        <end position="601"/>
    </location>
</feature>
<evidence type="ECO:0000256" key="4">
    <source>
        <dbReference type="ARBA" id="ARBA00022475"/>
    </source>
</evidence>
<comment type="subcellular location">
    <subcellularLocation>
        <location evidence="8">Cell inner membrane</location>
        <topology evidence="8">Multi-pass membrane protein</topology>
    </subcellularLocation>
    <subcellularLocation>
        <location evidence="1">Cell membrane</location>
        <topology evidence="1">Multi-pass membrane protein</topology>
    </subcellularLocation>
</comment>
<feature type="signal peptide" evidence="10">
    <location>
        <begin position="1"/>
        <end position="21"/>
    </location>
</feature>
<dbReference type="PANTHER" id="PTHR30330:SF3">
    <property type="entry name" value="TRANSCRIPTIONAL REGULATOR, LRP FAMILY"/>
    <property type="match status" value="1"/>
</dbReference>
<dbReference type="EMBL" id="SLXO01000001">
    <property type="protein sequence ID" value="TCP38120.1"/>
    <property type="molecule type" value="Genomic_DNA"/>
</dbReference>
<keyword evidence="8" id="KW-0997">Cell inner membrane</keyword>
<keyword evidence="10" id="KW-0732">Signal</keyword>
<keyword evidence="7 8" id="KW-0472">Membrane</keyword>
<comment type="caution">
    <text evidence="11">The sequence shown here is derived from an EMBL/GenBank/DDBJ whole genome shotgun (WGS) entry which is preliminary data.</text>
</comment>
<dbReference type="PANTHER" id="PTHR30330">
    <property type="entry name" value="AGSS FAMILY TRANSPORTER, SODIUM-ALANINE"/>
    <property type="match status" value="1"/>
</dbReference>
<feature type="transmembrane region" description="Helical" evidence="8">
    <location>
        <begin position="193"/>
        <end position="214"/>
    </location>
</feature>
<proteinExistence type="inferred from homology"/>
<feature type="transmembrane region" description="Helical" evidence="8">
    <location>
        <begin position="607"/>
        <end position="626"/>
    </location>
</feature>
<accession>A0A4R2PQQ1</accession>
<reference evidence="11 12" key="1">
    <citation type="submission" date="2019-03" db="EMBL/GenBank/DDBJ databases">
        <title>Genomic Encyclopedia of Type Strains, Phase IV (KMG-IV): sequencing the most valuable type-strain genomes for metagenomic binning, comparative biology and taxonomic classification.</title>
        <authorList>
            <person name="Goeker M."/>
        </authorList>
    </citation>
    <scope>NUCLEOTIDE SEQUENCE [LARGE SCALE GENOMIC DNA]</scope>
    <source>
        <strain evidence="11 12">DSM 2132</strain>
    </source>
</reference>
<gene>
    <name evidence="11" type="ORF">EV659_10114</name>
</gene>
<evidence type="ECO:0000256" key="1">
    <source>
        <dbReference type="ARBA" id="ARBA00004651"/>
    </source>
</evidence>
<dbReference type="Proteomes" id="UP000295399">
    <property type="component" value="Unassembled WGS sequence"/>
</dbReference>
<dbReference type="GO" id="GO:0005886">
    <property type="term" value="C:plasma membrane"/>
    <property type="evidence" value="ECO:0007669"/>
    <property type="project" value="UniProtKB-SubCell"/>
</dbReference>